<feature type="region of interest" description="Disordered" evidence="1">
    <location>
        <begin position="15"/>
        <end position="44"/>
    </location>
</feature>
<dbReference type="InParanoid" id="E3N8I6"/>
<proteinExistence type="predicted"/>
<reference evidence="3" key="1">
    <citation type="submission" date="2007-07" db="EMBL/GenBank/DDBJ databases">
        <title>PCAP assembly of the Caenorhabditis remanei genome.</title>
        <authorList>
            <consortium name="The Caenorhabditis remanei Sequencing Consortium"/>
            <person name="Wilson R.K."/>
        </authorList>
    </citation>
    <scope>NUCLEOTIDE SEQUENCE [LARGE SCALE GENOMIC DNA]</scope>
    <source>
        <strain evidence="3">PB4641</strain>
    </source>
</reference>
<keyword evidence="2" id="KW-0812">Transmembrane</keyword>
<feature type="transmembrane region" description="Helical" evidence="2">
    <location>
        <begin position="313"/>
        <end position="337"/>
    </location>
</feature>
<evidence type="ECO:0000256" key="2">
    <source>
        <dbReference type="SAM" id="Phobius"/>
    </source>
</evidence>
<name>E3N8I6_CAERE</name>
<keyword evidence="2" id="KW-1133">Transmembrane helix</keyword>
<dbReference type="EMBL" id="DS268557">
    <property type="protein sequence ID" value="EFO89506.1"/>
    <property type="molecule type" value="Genomic_DNA"/>
</dbReference>
<keyword evidence="2" id="KW-0472">Membrane</keyword>
<protein>
    <submittedName>
        <fullName evidence="3">Uncharacterized protein</fullName>
    </submittedName>
</protein>
<dbReference type="PANTHER" id="PTHR35366:SF3">
    <property type="entry name" value="CW-TYPE DOMAIN-CONTAINING PROTEIN"/>
    <property type="match status" value="1"/>
</dbReference>
<dbReference type="AlphaFoldDB" id="E3N8I6"/>
<gene>
    <name evidence="3" type="ORF">CRE_18171</name>
</gene>
<organism evidence="4">
    <name type="scientific">Caenorhabditis remanei</name>
    <name type="common">Caenorhabditis vulgaris</name>
    <dbReference type="NCBI Taxonomy" id="31234"/>
    <lineage>
        <taxon>Eukaryota</taxon>
        <taxon>Metazoa</taxon>
        <taxon>Ecdysozoa</taxon>
        <taxon>Nematoda</taxon>
        <taxon>Chromadorea</taxon>
        <taxon>Rhabditida</taxon>
        <taxon>Rhabditina</taxon>
        <taxon>Rhabditomorpha</taxon>
        <taxon>Rhabditoidea</taxon>
        <taxon>Rhabditidae</taxon>
        <taxon>Peloderinae</taxon>
        <taxon>Caenorhabditis</taxon>
    </lineage>
</organism>
<keyword evidence="4" id="KW-1185">Reference proteome</keyword>
<accession>E3N8I6</accession>
<dbReference type="PANTHER" id="PTHR35366">
    <property type="entry name" value="PROTEIN CBG18620"/>
    <property type="match status" value="1"/>
</dbReference>
<dbReference type="Proteomes" id="UP000008281">
    <property type="component" value="Unassembled WGS sequence"/>
</dbReference>
<sequence length="343" mass="40993">MMCHDREMYGMYVPPIRNPQLSSMSDEKGRRRMTATRKRDGAETTQKTQQNAWFVLLKEALSLVFTTYQESGILFYVTTISLDTLDELDDLESFNESIKDYTQLDDKSPFYFTFRGGHLIKKGQTSNRIVSDDGAIVDVYQQSSCGQSRFKMLKIWEESMREEMESEKCGLGWMCKKCSAPFEYWYHQNLPRRFYLEPFWRETFISLDVENNDKMYALIEQDEARRRKQRIQKAWKPSWGFRMRQIGFQNRAQKKAAVKNQKQKMNRKMKKLWRKENKNDVIVTKKSLGFRIRMGIREEIYKMYLFFKKMLRIALLIIAILIFSIIVGTRFAIQYVLFKIRGY</sequence>
<evidence type="ECO:0000313" key="4">
    <source>
        <dbReference type="Proteomes" id="UP000008281"/>
    </source>
</evidence>
<dbReference type="HOGENOM" id="CLU_809502_0_0_1"/>
<evidence type="ECO:0000256" key="1">
    <source>
        <dbReference type="SAM" id="MobiDB-lite"/>
    </source>
</evidence>
<evidence type="ECO:0000313" key="3">
    <source>
        <dbReference type="EMBL" id="EFO89506.1"/>
    </source>
</evidence>